<protein>
    <submittedName>
        <fullName evidence="1">Uncharacterized protein</fullName>
    </submittedName>
</protein>
<organism evidence="1 2">
    <name type="scientific">Rhododendron molle</name>
    <name type="common">Chinese azalea</name>
    <name type="synonym">Azalea mollis</name>
    <dbReference type="NCBI Taxonomy" id="49168"/>
    <lineage>
        <taxon>Eukaryota</taxon>
        <taxon>Viridiplantae</taxon>
        <taxon>Streptophyta</taxon>
        <taxon>Embryophyta</taxon>
        <taxon>Tracheophyta</taxon>
        <taxon>Spermatophyta</taxon>
        <taxon>Magnoliopsida</taxon>
        <taxon>eudicotyledons</taxon>
        <taxon>Gunneridae</taxon>
        <taxon>Pentapetalae</taxon>
        <taxon>asterids</taxon>
        <taxon>Ericales</taxon>
        <taxon>Ericaceae</taxon>
        <taxon>Ericoideae</taxon>
        <taxon>Rhodoreae</taxon>
        <taxon>Rhododendron</taxon>
    </lineage>
</organism>
<dbReference type="Proteomes" id="UP001062846">
    <property type="component" value="Chromosome 7"/>
</dbReference>
<keyword evidence="2" id="KW-1185">Reference proteome</keyword>
<proteinExistence type="predicted"/>
<gene>
    <name evidence="1" type="ORF">RHMOL_Rhmol07G0118400</name>
</gene>
<accession>A0ACC0N1M1</accession>
<dbReference type="EMBL" id="CM046394">
    <property type="protein sequence ID" value="KAI8546448.1"/>
    <property type="molecule type" value="Genomic_DNA"/>
</dbReference>
<evidence type="ECO:0000313" key="2">
    <source>
        <dbReference type="Proteomes" id="UP001062846"/>
    </source>
</evidence>
<evidence type="ECO:0000313" key="1">
    <source>
        <dbReference type="EMBL" id="KAI8546448.1"/>
    </source>
</evidence>
<name>A0ACC0N1M1_RHOML</name>
<comment type="caution">
    <text evidence="1">The sequence shown here is derived from an EMBL/GenBank/DDBJ whole genome shotgun (WGS) entry which is preliminary data.</text>
</comment>
<sequence length="268" mass="30836">MDREFLDGSDQSSDGPSGPGALSGTDRDPFRSGTLSFLFCIDAGPLYNLFGEDIVCNVGSSLLVKVSSIIQNGDWHWPRQRNRAIMQIMSTPSTLRPYTAVEDPVTWLPAPNDIFSVKTAWEALRNPLPKVPWAHVVWLKQGIPRWAFIMWLVCWDRLCTKDRLLSWGMRVDPQCVFCHNVHESHEHLFFHCSFSTCIWGRILLLFGMSRSPGEWEHEINGAVQHLRKKGFSFALYKLARVGTVYYVWKARNDSIFSYKQYITDLVYE</sequence>
<reference evidence="1" key="1">
    <citation type="submission" date="2022-02" db="EMBL/GenBank/DDBJ databases">
        <title>Plant Genome Project.</title>
        <authorList>
            <person name="Zhang R.-G."/>
        </authorList>
    </citation>
    <scope>NUCLEOTIDE SEQUENCE</scope>
    <source>
        <strain evidence="1">AT1</strain>
    </source>
</reference>